<name>A0A1W2AZE2_9RHOB</name>
<dbReference type="STRING" id="1387277.SAMN06295998_103415"/>
<dbReference type="AlphaFoldDB" id="A0A1W2AZE2"/>
<dbReference type="Gene3D" id="2.30.30.40">
    <property type="entry name" value="SH3 Domains"/>
    <property type="match status" value="1"/>
</dbReference>
<dbReference type="SMART" id="SM00287">
    <property type="entry name" value="SH3b"/>
    <property type="match status" value="1"/>
</dbReference>
<evidence type="ECO:0000313" key="2">
    <source>
        <dbReference type="EMBL" id="SMC66079.1"/>
    </source>
</evidence>
<dbReference type="InterPro" id="IPR003646">
    <property type="entry name" value="SH3-like_bac-type"/>
</dbReference>
<gene>
    <name evidence="2" type="ORF">SAMN06295998_103415</name>
</gene>
<dbReference type="EMBL" id="FWYD01000003">
    <property type="protein sequence ID" value="SMC66079.1"/>
    <property type="molecule type" value="Genomic_DNA"/>
</dbReference>
<organism evidence="2 3">
    <name type="scientific">Primorskyibacter flagellatus</name>
    <dbReference type="NCBI Taxonomy" id="1387277"/>
    <lineage>
        <taxon>Bacteria</taxon>
        <taxon>Pseudomonadati</taxon>
        <taxon>Pseudomonadota</taxon>
        <taxon>Alphaproteobacteria</taxon>
        <taxon>Rhodobacterales</taxon>
        <taxon>Roseobacteraceae</taxon>
        <taxon>Primorskyibacter</taxon>
    </lineage>
</organism>
<keyword evidence="3" id="KW-1185">Reference proteome</keyword>
<dbReference type="Proteomes" id="UP000192330">
    <property type="component" value="Unassembled WGS sequence"/>
</dbReference>
<dbReference type="Pfam" id="PF08239">
    <property type="entry name" value="SH3_3"/>
    <property type="match status" value="1"/>
</dbReference>
<feature type="domain" description="SH3b" evidence="1">
    <location>
        <begin position="128"/>
        <end position="193"/>
    </location>
</feature>
<sequence>MVRFMMLTFAVLGWAFYELSGGADFVPETVKTDPRVEMNTVARADISAAELLSVAPANGNASSIIAPRQAAQSEGARLASFSPVMPAELTRQVKANHTRRATTLVRLDVRRPAVDAEIATPAVSDAAMEIRAVNGDRVNMRDGPGTNFSVLGSLGRGVAVEVLQETGDGWVKLRVADTGRVGWMADFLLSSAD</sequence>
<proteinExistence type="predicted"/>
<dbReference type="RefSeq" id="WP_084351966.1">
    <property type="nucleotide sequence ID" value="NZ_FWYD01000003.1"/>
</dbReference>
<evidence type="ECO:0000259" key="1">
    <source>
        <dbReference type="PROSITE" id="PS51781"/>
    </source>
</evidence>
<accession>A0A1W2AZE2</accession>
<reference evidence="2 3" key="1">
    <citation type="submission" date="2017-04" db="EMBL/GenBank/DDBJ databases">
        <authorList>
            <person name="Afonso C.L."/>
            <person name="Miller P.J."/>
            <person name="Scott M.A."/>
            <person name="Spackman E."/>
            <person name="Goraichik I."/>
            <person name="Dimitrov K.M."/>
            <person name="Suarez D.L."/>
            <person name="Swayne D.E."/>
        </authorList>
    </citation>
    <scope>NUCLEOTIDE SEQUENCE [LARGE SCALE GENOMIC DNA]</scope>
    <source>
        <strain evidence="2 3">CGMCC 1.12644</strain>
    </source>
</reference>
<evidence type="ECO:0000313" key="3">
    <source>
        <dbReference type="Proteomes" id="UP000192330"/>
    </source>
</evidence>
<protein>
    <submittedName>
        <fullName evidence="2">SH3 domain-containing protein</fullName>
    </submittedName>
</protein>
<dbReference type="OrthoDB" id="7433551at2"/>
<dbReference type="PROSITE" id="PS51781">
    <property type="entry name" value="SH3B"/>
    <property type="match status" value="1"/>
</dbReference>